<comment type="caution">
    <text evidence="1">The sequence shown here is derived from an EMBL/GenBank/DDBJ whole genome shotgun (WGS) entry which is preliminary data.</text>
</comment>
<proteinExistence type="predicted"/>
<dbReference type="RefSeq" id="WP_237486528.1">
    <property type="nucleotide sequence ID" value="NZ_CAKLCM010000003.1"/>
</dbReference>
<dbReference type="Proteomes" id="UP000838160">
    <property type="component" value="Unassembled WGS sequence"/>
</dbReference>
<evidence type="ECO:0000313" key="1">
    <source>
        <dbReference type="EMBL" id="CAH0530005.1"/>
    </source>
</evidence>
<evidence type="ECO:0000313" key="2">
    <source>
        <dbReference type="Proteomes" id="UP000838160"/>
    </source>
</evidence>
<gene>
    <name evidence="1" type="ORF">VHP8226_03731</name>
</gene>
<name>A0ABN8DPS7_9VIBR</name>
<dbReference type="EMBL" id="CAKLCM010000003">
    <property type="protein sequence ID" value="CAH0530005.1"/>
    <property type="molecule type" value="Genomic_DNA"/>
</dbReference>
<accession>A0ABN8DPS7</accession>
<protein>
    <submittedName>
        <fullName evidence="1">Uncharacterized protein</fullName>
    </submittedName>
</protein>
<keyword evidence="2" id="KW-1185">Reference proteome</keyword>
<reference evidence="1" key="1">
    <citation type="submission" date="2021-12" db="EMBL/GenBank/DDBJ databases">
        <authorList>
            <person name="Rodrigo-Torres L."/>
            <person name="Arahal R. D."/>
            <person name="Lucena T."/>
        </authorList>
    </citation>
    <scope>NUCLEOTIDE SEQUENCE</scope>
    <source>
        <strain evidence="1">CECT 8226</strain>
    </source>
</reference>
<sequence>MLDLHAICVFAQASSSISQGDIQQVIQSQLASKGGLDACHNVLDRSALTFLDSQTRKSLRLKNISFVPSAFDKLKTLYDKNVDKRVDFTCQLNDSLQGKVTLVGF</sequence>
<organism evidence="1 2">
    <name type="scientific">Vibrio hippocampi</name>
    <dbReference type="NCBI Taxonomy" id="654686"/>
    <lineage>
        <taxon>Bacteria</taxon>
        <taxon>Pseudomonadati</taxon>
        <taxon>Pseudomonadota</taxon>
        <taxon>Gammaproteobacteria</taxon>
        <taxon>Vibrionales</taxon>
        <taxon>Vibrionaceae</taxon>
        <taxon>Vibrio</taxon>
    </lineage>
</organism>